<evidence type="ECO:0000313" key="3">
    <source>
        <dbReference type="EMBL" id="MFC4302837.1"/>
    </source>
</evidence>
<evidence type="ECO:0000256" key="1">
    <source>
        <dbReference type="SAM" id="SignalP"/>
    </source>
</evidence>
<name>A0ABV8S7A0_9BACL</name>
<dbReference type="Gene3D" id="3.30.457.10">
    <property type="entry name" value="Copper amine oxidase-like, N-terminal domain"/>
    <property type="match status" value="1"/>
</dbReference>
<feature type="signal peptide" evidence="1">
    <location>
        <begin position="1"/>
        <end position="26"/>
    </location>
</feature>
<protein>
    <submittedName>
        <fullName evidence="3">Copper amine oxidase N-terminal domain-containing protein</fullName>
    </submittedName>
</protein>
<sequence>MIKKTIAAAVAAAVIMVGVGTSQVNAVPGKDLQILPIIVNGQKVRFPDTEPYVNTDGRTMVPVRFVSEMLGADVTWENSTQTAIIQYEGKTIRMPIGSNTVTVDGAAEELDTAAEMYEGRTMVPLRFVSEVLDSKVEWDASAHSVKVTDAKYQAKVDTGEVKLDPWGREYSKTQDANWFRLTDLESVGFYKLYSKKTTSRSFIEKRNASYISTANVLGAKIRSYYEVQLNVDYRTINEAAFTRAFMNSASGTITKNDYVKSQYEETIKKYVKWVKDNKIVTKGYADPELSAVQGLDATVWIPTHFKFMIISSKDPNQTFLDNWDVTNLSDATKLKTGVWYDGYSNVRMHSVVANATWGEDHGLAEFENMFIKENYYYNISVK</sequence>
<comment type="caution">
    <text evidence="3">The sequence shown here is derived from an EMBL/GenBank/DDBJ whole genome shotgun (WGS) entry which is preliminary data.</text>
</comment>
<dbReference type="Pfam" id="PF07833">
    <property type="entry name" value="Cu_amine_oxidN1"/>
    <property type="match status" value="1"/>
</dbReference>
<evidence type="ECO:0000313" key="4">
    <source>
        <dbReference type="Proteomes" id="UP001595755"/>
    </source>
</evidence>
<feature type="domain" description="Copper amine oxidase-like N-terminal" evidence="2">
    <location>
        <begin position="39"/>
        <end position="146"/>
    </location>
</feature>
<dbReference type="Proteomes" id="UP001595755">
    <property type="component" value="Unassembled WGS sequence"/>
</dbReference>
<dbReference type="InterPro" id="IPR036582">
    <property type="entry name" value="Mao_N_sf"/>
</dbReference>
<dbReference type="RefSeq" id="WP_204603296.1">
    <property type="nucleotide sequence ID" value="NZ_JBHSED010000005.1"/>
</dbReference>
<gene>
    <name evidence="3" type="ORF">ACFO1S_05190</name>
</gene>
<keyword evidence="1" id="KW-0732">Signal</keyword>
<dbReference type="SUPFAM" id="SSF55383">
    <property type="entry name" value="Copper amine oxidase, domain N"/>
    <property type="match status" value="1"/>
</dbReference>
<reference evidence="4" key="1">
    <citation type="journal article" date="2019" name="Int. J. Syst. Evol. Microbiol.">
        <title>The Global Catalogue of Microorganisms (GCM) 10K type strain sequencing project: providing services to taxonomists for standard genome sequencing and annotation.</title>
        <authorList>
            <consortium name="The Broad Institute Genomics Platform"/>
            <consortium name="The Broad Institute Genome Sequencing Center for Infectious Disease"/>
            <person name="Wu L."/>
            <person name="Ma J."/>
        </authorList>
    </citation>
    <scope>NUCLEOTIDE SEQUENCE [LARGE SCALE GENOMIC DNA]</scope>
    <source>
        <strain evidence="4">CGMCC 4.1641</strain>
    </source>
</reference>
<dbReference type="EMBL" id="JBHSED010000005">
    <property type="protein sequence ID" value="MFC4302837.1"/>
    <property type="molecule type" value="Genomic_DNA"/>
</dbReference>
<proteinExistence type="predicted"/>
<keyword evidence="4" id="KW-1185">Reference proteome</keyword>
<organism evidence="3 4">
    <name type="scientific">Cohnella boryungensis</name>
    <dbReference type="NCBI Taxonomy" id="768479"/>
    <lineage>
        <taxon>Bacteria</taxon>
        <taxon>Bacillati</taxon>
        <taxon>Bacillota</taxon>
        <taxon>Bacilli</taxon>
        <taxon>Bacillales</taxon>
        <taxon>Paenibacillaceae</taxon>
        <taxon>Cohnella</taxon>
    </lineage>
</organism>
<feature type="chain" id="PRO_5046910202" evidence="1">
    <location>
        <begin position="27"/>
        <end position="382"/>
    </location>
</feature>
<dbReference type="InterPro" id="IPR012854">
    <property type="entry name" value="Cu_amine_oxidase-like_N"/>
</dbReference>
<evidence type="ECO:0000259" key="2">
    <source>
        <dbReference type="Pfam" id="PF07833"/>
    </source>
</evidence>
<accession>A0ABV8S7A0</accession>